<dbReference type="PANTHER" id="PTHR13748">
    <property type="entry name" value="COBW-RELATED"/>
    <property type="match status" value="1"/>
</dbReference>
<dbReference type="SUPFAM" id="SSF90002">
    <property type="entry name" value="Hypothetical protein YjiA, C-terminal domain"/>
    <property type="match status" value="1"/>
</dbReference>
<protein>
    <submittedName>
        <fullName evidence="8">GTPase, G3E family</fullName>
    </submittedName>
</protein>
<dbReference type="EMBL" id="FORX01000003">
    <property type="protein sequence ID" value="SFJ46655.1"/>
    <property type="molecule type" value="Genomic_DNA"/>
</dbReference>
<gene>
    <name evidence="8" type="ORF">SAMN04488082_103207</name>
</gene>
<accession>A0A1I3RK29</accession>
<evidence type="ECO:0000256" key="3">
    <source>
        <dbReference type="ARBA" id="ARBA00023186"/>
    </source>
</evidence>
<keyword evidence="1" id="KW-0547">Nucleotide-binding</keyword>
<comment type="function">
    <text evidence="5">Zinc chaperone that directly transfers zinc cofactor to target proteins, thereby activating them. Zinc is transferred from the CXCC motif in the GTPase domain to the zinc binding site in target proteins in a process requiring GTP hydrolysis.</text>
</comment>
<proteinExistence type="inferred from homology"/>
<dbReference type="InterPro" id="IPR051316">
    <property type="entry name" value="Zinc-reg_GTPase_activator"/>
</dbReference>
<dbReference type="Gene3D" id="3.40.50.300">
    <property type="entry name" value="P-loop containing nucleotide triphosphate hydrolases"/>
    <property type="match status" value="1"/>
</dbReference>
<dbReference type="STRING" id="52560.SAMN04488082_103207"/>
<evidence type="ECO:0000256" key="6">
    <source>
        <dbReference type="ARBA" id="ARBA00049117"/>
    </source>
</evidence>
<dbReference type="GO" id="GO:0016787">
    <property type="term" value="F:hydrolase activity"/>
    <property type="evidence" value="ECO:0007669"/>
    <property type="project" value="UniProtKB-KW"/>
</dbReference>
<reference evidence="9" key="1">
    <citation type="submission" date="2016-10" db="EMBL/GenBank/DDBJ databases">
        <authorList>
            <person name="Varghese N."/>
            <person name="Submissions S."/>
        </authorList>
    </citation>
    <scope>NUCLEOTIDE SEQUENCE [LARGE SCALE GENOMIC DNA]</scope>
    <source>
        <strain evidence="9">DSM 5918</strain>
    </source>
</reference>
<organism evidence="8 9">
    <name type="scientific">Desulfomicrobium apsheronum</name>
    <dbReference type="NCBI Taxonomy" id="52560"/>
    <lineage>
        <taxon>Bacteria</taxon>
        <taxon>Pseudomonadati</taxon>
        <taxon>Thermodesulfobacteriota</taxon>
        <taxon>Desulfovibrionia</taxon>
        <taxon>Desulfovibrionales</taxon>
        <taxon>Desulfomicrobiaceae</taxon>
        <taxon>Desulfomicrobium</taxon>
    </lineage>
</organism>
<dbReference type="GO" id="GO:0000166">
    <property type="term" value="F:nucleotide binding"/>
    <property type="evidence" value="ECO:0007669"/>
    <property type="project" value="UniProtKB-KW"/>
</dbReference>
<evidence type="ECO:0000259" key="7">
    <source>
        <dbReference type="SMART" id="SM00833"/>
    </source>
</evidence>
<dbReference type="SUPFAM" id="SSF52540">
    <property type="entry name" value="P-loop containing nucleoside triphosphate hydrolases"/>
    <property type="match status" value="1"/>
</dbReference>
<evidence type="ECO:0000256" key="4">
    <source>
        <dbReference type="ARBA" id="ARBA00034320"/>
    </source>
</evidence>
<feature type="domain" description="CobW C-terminal" evidence="7">
    <location>
        <begin position="503"/>
        <end position="590"/>
    </location>
</feature>
<dbReference type="InterPro" id="IPR027417">
    <property type="entry name" value="P-loop_NTPase"/>
</dbReference>
<evidence type="ECO:0000256" key="5">
    <source>
        <dbReference type="ARBA" id="ARBA00045658"/>
    </source>
</evidence>
<dbReference type="PANTHER" id="PTHR13748:SF62">
    <property type="entry name" value="COBW DOMAIN-CONTAINING PROTEIN"/>
    <property type="match status" value="1"/>
</dbReference>
<dbReference type="RefSeq" id="WP_245751032.1">
    <property type="nucleotide sequence ID" value="NZ_FORX01000003.1"/>
</dbReference>
<dbReference type="CDD" id="cd03112">
    <property type="entry name" value="CobW-like"/>
    <property type="match status" value="1"/>
</dbReference>
<dbReference type="Proteomes" id="UP000198635">
    <property type="component" value="Unassembled WGS sequence"/>
</dbReference>
<evidence type="ECO:0000313" key="8">
    <source>
        <dbReference type="EMBL" id="SFJ46655.1"/>
    </source>
</evidence>
<comment type="catalytic activity">
    <reaction evidence="6">
        <text>GTP + H2O = GDP + phosphate + H(+)</text>
        <dbReference type="Rhea" id="RHEA:19669"/>
        <dbReference type="ChEBI" id="CHEBI:15377"/>
        <dbReference type="ChEBI" id="CHEBI:15378"/>
        <dbReference type="ChEBI" id="CHEBI:37565"/>
        <dbReference type="ChEBI" id="CHEBI:43474"/>
        <dbReference type="ChEBI" id="CHEBI:58189"/>
    </reaction>
    <physiologicalReaction direction="left-to-right" evidence="6">
        <dbReference type="Rhea" id="RHEA:19670"/>
    </physiologicalReaction>
</comment>
<evidence type="ECO:0000313" key="9">
    <source>
        <dbReference type="Proteomes" id="UP000198635"/>
    </source>
</evidence>
<evidence type="ECO:0000256" key="1">
    <source>
        <dbReference type="ARBA" id="ARBA00022741"/>
    </source>
</evidence>
<dbReference type="InterPro" id="IPR011629">
    <property type="entry name" value="CobW-like_C"/>
</dbReference>
<dbReference type="Pfam" id="PF07683">
    <property type="entry name" value="CobW_C"/>
    <property type="match status" value="1"/>
</dbReference>
<dbReference type="Gene3D" id="3.30.1220.10">
    <property type="entry name" value="CobW-like, C-terminal domain"/>
    <property type="match status" value="1"/>
</dbReference>
<evidence type="ECO:0000256" key="2">
    <source>
        <dbReference type="ARBA" id="ARBA00022801"/>
    </source>
</evidence>
<dbReference type="Pfam" id="PF02492">
    <property type="entry name" value="cobW"/>
    <property type="match status" value="1"/>
</dbReference>
<dbReference type="GO" id="GO:0005737">
    <property type="term" value="C:cytoplasm"/>
    <property type="evidence" value="ECO:0007669"/>
    <property type="project" value="TreeGrafter"/>
</dbReference>
<dbReference type="InterPro" id="IPR003495">
    <property type="entry name" value="CobW/HypB/UreG_nucleotide-bd"/>
</dbReference>
<dbReference type="InterPro" id="IPR036627">
    <property type="entry name" value="CobW-likC_sf"/>
</dbReference>
<keyword evidence="3" id="KW-0143">Chaperone</keyword>
<keyword evidence="2" id="KW-0378">Hydrolase</keyword>
<sequence>MDTPVLLLNSLLAACRHNEFKRLVGWKGMAVCPRGTVAWTMKLRGRPGVYGLLAEATGLDEFSRNAKIGLYYFPAEDEPLLEHMSLAANLAATQPDYIARVRTFSTSLEWAAPFRIGAVSVHLLRNETALAIQAQALERKICIAKDGVTTESGEWVIAPGAPEEDFPAHDITTDVFLVIGAAVSNSLASSPARYAREEQPSMIPGYTRNGERIHFDKTNTVITDTLVWGEDDSARRLASHLLKKDALTPDQVGAMPQAIASALLWKTHDLTTLGSDAEYAYAFDTRPRLIVLSGFLGAGKTTFLNQLLEYHASRDEIVAIIQNEVGQTGVDGKLLEGDDSIVEIDEGCVCCTLAGNLSKGIEQLKTRFNPRVIVLESTGLANPFNILKELDTLRSLARLDSVTTLVDAVNAQQLLDTSDIAMNQVKAADIILLNKCDLVTDQERASLFHRLRTLNSRAHIAETEYAAINPATLYDSDPLEHDAPGLQSISTPCPRHIHAMEEFTSRRFTFDAPLNREALIRTLDLLPSEVFRLKGIVSLIGHDHAQVVQYVAGRHELSSLGKKFEDQSFLVAIGKNMNLSPLAALQEAHT</sequence>
<keyword evidence="9" id="KW-1185">Reference proteome</keyword>
<name>A0A1I3RK29_9BACT</name>
<dbReference type="SMART" id="SM00833">
    <property type="entry name" value="CobW_C"/>
    <property type="match status" value="1"/>
</dbReference>
<dbReference type="AlphaFoldDB" id="A0A1I3RK29"/>
<comment type="similarity">
    <text evidence="4">Belongs to the SIMIBI class G3E GTPase family. ZNG1 subfamily.</text>
</comment>